<dbReference type="Pfam" id="PF20431">
    <property type="entry name" value="E_motif"/>
    <property type="match status" value="1"/>
</dbReference>
<dbReference type="Pfam" id="PF13041">
    <property type="entry name" value="PPR_2"/>
    <property type="match status" value="3"/>
</dbReference>
<feature type="repeat" description="PPR" evidence="2">
    <location>
        <begin position="214"/>
        <end position="248"/>
    </location>
</feature>
<dbReference type="AlphaFoldDB" id="A0A7J7MSW5"/>
<dbReference type="InterPro" id="IPR002885">
    <property type="entry name" value="PPR_rpt"/>
</dbReference>
<dbReference type="GO" id="GO:0009451">
    <property type="term" value="P:RNA modification"/>
    <property type="evidence" value="ECO:0007669"/>
    <property type="project" value="InterPro"/>
</dbReference>
<dbReference type="GO" id="GO:0003723">
    <property type="term" value="F:RNA binding"/>
    <property type="evidence" value="ECO:0007669"/>
    <property type="project" value="InterPro"/>
</dbReference>
<evidence type="ECO:0008006" key="5">
    <source>
        <dbReference type="Google" id="ProtNLM"/>
    </source>
</evidence>
<dbReference type="NCBIfam" id="TIGR00756">
    <property type="entry name" value="PPR"/>
    <property type="match status" value="6"/>
</dbReference>
<dbReference type="Gene3D" id="1.25.40.10">
    <property type="entry name" value="Tetratricopeptide repeat domain"/>
    <property type="match status" value="4"/>
</dbReference>
<dbReference type="EMBL" id="JACGCM010001259">
    <property type="protein sequence ID" value="KAF6157788.1"/>
    <property type="molecule type" value="Genomic_DNA"/>
</dbReference>
<organism evidence="3 4">
    <name type="scientific">Kingdonia uniflora</name>
    <dbReference type="NCBI Taxonomy" id="39325"/>
    <lineage>
        <taxon>Eukaryota</taxon>
        <taxon>Viridiplantae</taxon>
        <taxon>Streptophyta</taxon>
        <taxon>Embryophyta</taxon>
        <taxon>Tracheophyta</taxon>
        <taxon>Spermatophyta</taxon>
        <taxon>Magnoliopsida</taxon>
        <taxon>Ranunculales</taxon>
        <taxon>Circaeasteraceae</taxon>
        <taxon>Kingdonia</taxon>
    </lineage>
</organism>
<comment type="caution">
    <text evidence="3">The sequence shown here is derived from an EMBL/GenBank/DDBJ whole genome shotgun (WGS) entry which is preliminary data.</text>
</comment>
<protein>
    <recommendedName>
        <fullName evidence="5">Pentatricopeptide repeat-containing protein</fullName>
    </recommendedName>
</protein>
<sequence length="584" mass="64544">MRKMGVLPDGFTLPLVVRACASMAEMGSPQLCKTVHGHVLVSGFQSHLHVSNELIGVYSKIGCLDYSTLLFDRMPQRSHSSWNTMISGFSRNFDCDNVVGLFRRMELEGFEPNIVTWTTLLSAHARCGRHEDAVVFFGEFRKSGNGMSKEAIAVVLSVCANADAFNKGKEFHGYIVSSGFQDYIIVKNSLICMYGKHGILDDATTLFSEMEVKSLVSWNTLISSFAEAGYCDEAFEVFSQLEMLNGPMVKPNVISWTAVIGGYASKGRGDECLEIFRKMLCARVDPNSVTIASILSVCAEVAALGLGKEIHSHVVRALMDKNILVGNGLLHMYTKCGSIKDGRLVFDNIKFRDLISWNSMIAGYGIHGYGEDALTTFHKMTRAEVKPDGITFVALLSACNHAGLVAEGRKLFDQMVDKFSVQPHMEHYSCIVDLLGRAGLLQEASEIIKMMPMKPNVCVWGALLNSSRMHRNTGVAEEAASHMFSLESEMDGSYILLSNLYARCGRWEDSANVRVLAKTKGLKKTPGQSWIEVKKKLYMFFSGNALQPGSEGIFKVLTDLCLRMESEGYSPDKSFVLQDVGEEE</sequence>
<evidence type="ECO:0000313" key="4">
    <source>
        <dbReference type="Proteomes" id="UP000541444"/>
    </source>
</evidence>
<feature type="repeat" description="PPR" evidence="2">
    <location>
        <begin position="252"/>
        <end position="286"/>
    </location>
</feature>
<feature type="repeat" description="PPR" evidence="2">
    <location>
        <begin position="388"/>
        <end position="418"/>
    </location>
</feature>
<dbReference type="FunFam" id="1.25.40.10:FF:000393">
    <property type="entry name" value="Pentatricopeptide repeat-containing protein At1g20230"/>
    <property type="match status" value="2"/>
</dbReference>
<dbReference type="FunFam" id="1.25.40.10:FF:000144">
    <property type="entry name" value="Pentatricopeptide repeat-containing protein, mitochondrial"/>
    <property type="match status" value="1"/>
</dbReference>
<dbReference type="PROSITE" id="PS51375">
    <property type="entry name" value="PPR"/>
    <property type="match status" value="6"/>
</dbReference>
<feature type="repeat" description="PPR" evidence="2">
    <location>
        <begin position="353"/>
        <end position="387"/>
    </location>
</feature>
<dbReference type="PANTHER" id="PTHR47926:SF389">
    <property type="entry name" value="PENTATRICOPEPTIDE PROTEIN-RELATED"/>
    <property type="match status" value="1"/>
</dbReference>
<dbReference type="InterPro" id="IPR046960">
    <property type="entry name" value="PPR_At4g14850-like_plant"/>
</dbReference>
<evidence type="ECO:0000313" key="3">
    <source>
        <dbReference type="EMBL" id="KAF6157788.1"/>
    </source>
</evidence>
<dbReference type="InterPro" id="IPR046848">
    <property type="entry name" value="E_motif"/>
</dbReference>
<dbReference type="Proteomes" id="UP000541444">
    <property type="component" value="Unassembled WGS sequence"/>
</dbReference>
<keyword evidence="1" id="KW-0677">Repeat</keyword>
<evidence type="ECO:0000256" key="1">
    <source>
        <dbReference type="ARBA" id="ARBA00022737"/>
    </source>
</evidence>
<dbReference type="PANTHER" id="PTHR47926">
    <property type="entry name" value="PENTATRICOPEPTIDE REPEAT-CONTAINING PROTEIN"/>
    <property type="match status" value="1"/>
</dbReference>
<feature type="repeat" description="PPR" evidence="2">
    <location>
        <begin position="78"/>
        <end position="112"/>
    </location>
</feature>
<keyword evidence="4" id="KW-1185">Reference proteome</keyword>
<dbReference type="OrthoDB" id="881013at2759"/>
<accession>A0A7J7MSW5</accession>
<dbReference type="FunFam" id="1.25.40.10:FF:000280">
    <property type="entry name" value="Pentatricopeptide repeat-containing protein"/>
    <property type="match status" value="1"/>
</dbReference>
<feature type="repeat" description="PPR" evidence="2">
    <location>
        <begin position="113"/>
        <end position="147"/>
    </location>
</feature>
<gene>
    <name evidence="3" type="ORF">GIB67_038256</name>
</gene>
<dbReference type="Pfam" id="PF01535">
    <property type="entry name" value="PPR"/>
    <property type="match status" value="3"/>
</dbReference>
<evidence type="ECO:0000256" key="2">
    <source>
        <dbReference type="PROSITE-ProRule" id="PRU00708"/>
    </source>
</evidence>
<dbReference type="InterPro" id="IPR011990">
    <property type="entry name" value="TPR-like_helical_dom_sf"/>
</dbReference>
<reference evidence="3 4" key="1">
    <citation type="journal article" date="2020" name="IScience">
        <title>Genome Sequencing of the Endangered Kingdonia uniflora (Circaeasteraceae, Ranunculales) Reveals Potential Mechanisms of Evolutionary Specialization.</title>
        <authorList>
            <person name="Sun Y."/>
            <person name="Deng T."/>
            <person name="Zhang A."/>
            <person name="Moore M.J."/>
            <person name="Landis J.B."/>
            <person name="Lin N."/>
            <person name="Zhang H."/>
            <person name="Zhang X."/>
            <person name="Huang J."/>
            <person name="Zhang X."/>
            <person name="Sun H."/>
            <person name="Wang H."/>
        </authorList>
    </citation>
    <scope>NUCLEOTIDE SEQUENCE [LARGE SCALE GENOMIC DNA]</scope>
    <source>
        <strain evidence="3">TB1705</strain>
        <tissue evidence="3">Leaf</tissue>
    </source>
</reference>
<name>A0A7J7MSW5_9MAGN</name>
<proteinExistence type="predicted"/>